<reference evidence="1 2" key="1">
    <citation type="submission" date="2022-04" db="EMBL/GenBank/DDBJ databases">
        <title>Genome sequence of soybean root-associated Caulobacter segnis RL271.</title>
        <authorList>
            <person name="Longley R."/>
            <person name="Bonito G."/>
            <person name="Trigodet F."/>
            <person name="Crosson S."/>
            <person name="Fiebig A."/>
        </authorList>
    </citation>
    <scope>NUCLEOTIDE SEQUENCE [LARGE SCALE GENOMIC DNA]</scope>
    <source>
        <strain evidence="1 2">RL271</strain>
    </source>
</reference>
<evidence type="ECO:0000313" key="2">
    <source>
        <dbReference type="Proteomes" id="UP001057520"/>
    </source>
</evidence>
<proteinExistence type="predicted"/>
<dbReference type="EMBL" id="CP096040">
    <property type="protein sequence ID" value="USQ94580.1"/>
    <property type="molecule type" value="Genomic_DNA"/>
</dbReference>
<dbReference type="Proteomes" id="UP001057520">
    <property type="component" value="Chromosome"/>
</dbReference>
<name>A0ABY4ZPG7_9CAUL</name>
<sequence length="65" mass="7243">MKRFKEIACNPKANVIGGSRPLMACIEENARKTREIAKGDARWGAVAGVTACDEIVIEFEYETFH</sequence>
<accession>A0ABY4ZPG7</accession>
<gene>
    <name evidence="1" type="ORF">MZV50_18620</name>
</gene>
<organism evidence="1 2">
    <name type="scientific">Caulobacter segnis</name>
    <dbReference type="NCBI Taxonomy" id="88688"/>
    <lineage>
        <taxon>Bacteria</taxon>
        <taxon>Pseudomonadati</taxon>
        <taxon>Pseudomonadota</taxon>
        <taxon>Alphaproteobacteria</taxon>
        <taxon>Caulobacterales</taxon>
        <taxon>Caulobacteraceae</taxon>
        <taxon>Caulobacter</taxon>
    </lineage>
</organism>
<evidence type="ECO:0000313" key="1">
    <source>
        <dbReference type="EMBL" id="USQ94580.1"/>
    </source>
</evidence>
<keyword evidence="2" id="KW-1185">Reference proteome</keyword>
<protein>
    <submittedName>
        <fullName evidence="1">Uncharacterized protein</fullName>
    </submittedName>
</protein>